<accession>A0A834TI42</accession>
<dbReference type="AlphaFoldDB" id="A0A834TI42"/>
<evidence type="ECO:0000313" key="2">
    <source>
        <dbReference type="Proteomes" id="UP000634136"/>
    </source>
</evidence>
<organism evidence="1 2">
    <name type="scientific">Senna tora</name>
    <dbReference type="NCBI Taxonomy" id="362788"/>
    <lineage>
        <taxon>Eukaryota</taxon>
        <taxon>Viridiplantae</taxon>
        <taxon>Streptophyta</taxon>
        <taxon>Embryophyta</taxon>
        <taxon>Tracheophyta</taxon>
        <taxon>Spermatophyta</taxon>
        <taxon>Magnoliopsida</taxon>
        <taxon>eudicotyledons</taxon>
        <taxon>Gunneridae</taxon>
        <taxon>Pentapetalae</taxon>
        <taxon>rosids</taxon>
        <taxon>fabids</taxon>
        <taxon>Fabales</taxon>
        <taxon>Fabaceae</taxon>
        <taxon>Caesalpinioideae</taxon>
        <taxon>Cassia clade</taxon>
        <taxon>Senna</taxon>
    </lineage>
</organism>
<name>A0A834TI42_9FABA</name>
<dbReference type="EMBL" id="JAAIUW010000008">
    <property type="protein sequence ID" value="KAF7817829.1"/>
    <property type="molecule type" value="Genomic_DNA"/>
</dbReference>
<protein>
    <submittedName>
        <fullName evidence="1">Uncharacterized protein</fullName>
    </submittedName>
</protein>
<gene>
    <name evidence="1" type="ORF">G2W53_023284</name>
</gene>
<reference evidence="1" key="1">
    <citation type="submission" date="2020-09" db="EMBL/GenBank/DDBJ databases">
        <title>Genome-Enabled Discovery of Anthraquinone Biosynthesis in Senna tora.</title>
        <authorList>
            <person name="Kang S.-H."/>
            <person name="Pandey R.P."/>
            <person name="Lee C.-M."/>
            <person name="Sim J.-S."/>
            <person name="Jeong J.-T."/>
            <person name="Choi B.-S."/>
            <person name="Jung M."/>
            <person name="Ginzburg D."/>
            <person name="Zhao K."/>
            <person name="Won S.Y."/>
            <person name="Oh T.-J."/>
            <person name="Yu Y."/>
            <person name="Kim N.-H."/>
            <person name="Lee O.R."/>
            <person name="Lee T.-H."/>
            <person name="Bashyal P."/>
            <person name="Kim T.-S."/>
            <person name="Lee W.-H."/>
            <person name="Kawkins C."/>
            <person name="Kim C.-K."/>
            <person name="Kim J.S."/>
            <person name="Ahn B.O."/>
            <person name="Rhee S.Y."/>
            <person name="Sohng J.K."/>
        </authorList>
    </citation>
    <scope>NUCLEOTIDE SEQUENCE</scope>
    <source>
        <tissue evidence="1">Leaf</tissue>
    </source>
</reference>
<keyword evidence="2" id="KW-1185">Reference proteome</keyword>
<evidence type="ECO:0000313" key="1">
    <source>
        <dbReference type="EMBL" id="KAF7817829.1"/>
    </source>
</evidence>
<sequence length="46" mass="4916">MEVVVGGKSNGADGVTCRAIPRLVHPELVGGMMSWMTPIEESLWCA</sequence>
<dbReference type="Proteomes" id="UP000634136">
    <property type="component" value="Unassembled WGS sequence"/>
</dbReference>
<comment type="caution">
    <text evidence="1">The sequence shown here is derived from an EMBL/GenBank/DDBJ whole genome shotgun (WGS) entry which is preliminary data.</text>
</comment>
<proteinExistence type="predicted"/>